<dbReference type="CDD" id="cd14498">
    <property type="entry name" value="DSP"/>
    <property type="match status" value="1"/>
</dbReference>
<dbReference type="PANTHER" id="PTHR45961">
    <property type="entry name" value="IP21249P"/>
    <property type="match status" value="1"/>
</dbReference>
<accession>A0ABR2HI37</accession>
<feature type="domain" description="Tyrosine specific protein phosphatases" evidence="5">
    <location>
        <begin position="76"/>
        <end position="130"/>
    </location>
</feature>
<dbReference type="PROSITE" id="PS50056">
    <property type="entry name" value="TYR_PHOSPHATASE_2"/>
    <property type="match status" value="1"/>
</dbReference>
<dbReference type="InterPro" id="IPR052103">
    <property type="entry name" value="Dual_spec_Phospatases"/>
</dbReference>
<organism evidence="6 7">
    <name type="scientific">Tritrichomonas musculus</name>
    <dbReference type="NCBI Taxonomy" id="1915356"/>
    <lineage>
        <taxon>Eukaryota</taxon>
        <taxon>Metamonada</taxon>
        <taxon>Parabasalia</taxon>
        <taxon>Tritrichomonadida</taxon>
        <taxon>Tritrichomonadidae</taxon>
        <taxon>Tritrichomonas</taxon>
    </lineage>
</organism>
<keyword evidence="7" id="KW-1185">Reference proteome</keyword>
<proteinExistence type="inferred from homology"/>
<evidence type="ECO:0000259" key="4">
    <source>
        <dbReference type="PROSITE" id="PS50054"/>
    </source>
</evidence>
<evidence type="ECO:0000313" key="6">
    <source>
        <dbReference type="EMBL" id="KAK8847887.1"/>
    </source>
</evidence>
<evidence type="ECO:0000256" key="3">
    <source>
        <dbReference type="ARBA" id="ARBA00022912"/>
    </source>
</evidence>
<gene>
    <name evidence="6" type="ORF">M9Y10_018925</name>
</gene>
<dbReference type="PROSITE" id="PS00383">
    <property type="entry name" value="TYR_PHOSPHATASE_1"/>
    <property type="match status" value="1"/>
</dbReference>
<dbReference type="InterPro" id="IPR000340">
    <property type="entry name" value="Dual-sp_phosphatase_cat-dom"/>
</dbReference>
<dbReference type="PANTHER" id="PTHR45961:SF6">
    <property type="entry name" value="IP21249P"/>
    <property type="match status" value="1"/>
</dbReference>
<name>A0ABR2HI37_9EUKA</name>
<dbReference type="InterPro" id="IPR016130">
    <property type="entry name" value="Tyr_Pase_AS"/>
</dbReference>
<dbReference type="EMBL" id="JAPFFF010000027">
    <property type="protein sequence ID" value="KAK8847887.1"/>
    <property type="molecule type" value="Genomic_DNA"/>
</dbReference>
<evidence type="ECO:0000259" key="5">
    <source>
        <dbReference type="PROSITE" id="PS50056"/>
    </source>
</evidence>
<comment type="caution">
    <text evidence="6">The sequence shown here is derived from an EMBL/GenBank/DDBJ whole genome shotgun (WGS) entry which is preliminary data.</text>
</comment>
<dbReference type="Pfam" id="PF00782">
    <property type="entry name" value="DSPc"/>
    <property type="match status" value="1"/>
</dbReference>
<dbReference type="SMART" id="SM00195">
    <property type="entry name" value="DSPc"/>
    <property type="match status" value="1"/>
</dbReference>
<evidence type="ECO:0000256" key="2">
    <source>
        <dbReference type="ARBA" id="ARBA00022801"/>
    </source>
</evidence>
<protein>
    <recommendedName>
        <fullName evidence="8">Protein-tyrosine-phosphatase</fullName>
    </recommendedName>
</protein>
<feature type="domain" description="Tyrosine-protein phosphatase" evidence="4">
    <location>
        <begin position="8"/>
        <end position="152"/>
    </location>
</feature>
<dbReference type="InterPro" id="IPR000387">
    <property type="entry name" value="Tyr_Pase_dom"/>
</dbReference>
<dbReference type="SUPFAM" id="SSF52799">
    <property type="entry name" value="(Phosphotyrosine protein) phosphatases II"/>
    <property type="match status" value="1"/>
</dbReference>
<reference evidence="6 7" key="1">
    <citation type="submission" date="2024-04" db="EMBL/GenBank/DDBJ databases">
        <title>Tritrichomonas musculus Genome.</title>
        <authorList>
            <person name="Alves-Ferreira E."/>
            <person name="Grigg M."/>
            <person name="Lorenzi H."/>
            <person name="Galac M."/>
        </authorList>
    </citation>
    <scope>NUCLEOTIDE SEQUENCE [LARGE SCALE GENOMIC DNA]</scope>
    <source>
        <strain evidence="6 7">EAF2021</strain>
    </source>
</reference>
<sequence length="238" mass="27629">MISTKEDYACVIENQLYYGNSKLAGDEYRLKEIGVKSIVDLIKYYTKSKIIKHSSDFNVFHIDIEDIPTNGIDWCEEPAKFIDDQLSKNNAVYVHCSYGISRSTALIIYYLITRKNQNLKQTFDQLKNIRNVASPNYGFMKGLSELEQKLYGTVTLSPVDYSLQCIYEIFPSVAKDEIDQVYKGTKDEIINNKEKYDELVNAKNIEPVGYFTIQKLFDKYGNKAFVRRVNCNFHHPFE</sequence>
<evidence type="ECO:0008006" key="8">
    <source>
        <dbReference type="Google" id="ProtNLM"/>
    </source>
</evidence>
<dbReference type="PROSITE" id="PS50054">
    <property type="entry name" value="TYR_PHOSPHATASE_DUAL"/>
    <property type="match status" value="1"/>
</dbReference>
<evidence type="ECO:0000313" key="7">
    <source>
        <dbReference type="Proteomes" id="UP001470230"/>
    </source>
</evidence>
<keyword evidence="2" id="KW-0378">Hydrolase</keyword>
<dbReference type="Gene3D" id="3.90.190.10">
    <property type="entry name" value="Protein tyrosine phosphatase superfamily"/>
    <property type="match status" value="1"/>
</dbReference>
<comment type="similarity">
    <text evidence="1">Belongs to the protein-tyrosine phosphatase family. Non-receptor class dual specificity subfamily.</text>
</comment>
<keyword evidence="3" id="KW-0904">Protein phosphatase</keyword>
<dbReference type="Proteomes" id="UP001470230">
    <property type="component" value="Unassembled WGS sequence"/>
</dbReference>
<dbReference type="InterPro" id="IPR029021">
    <property type="entry name" value="Prot-tyrosine_phosphatase-like"/>
</dbReference>
<dbReference type="InterPro" id="IPR020422">
    <property type="entry name" value="TYR_PHOSPHATASE_DUAL_dom"/>
</dbReference>
<evidence type="ECO:0000256" key="1">
    <source>
        <dbReference type="ARBA" id="ARBA00008601"/>
    </source>
</evidence>